<evidence type="ECO:0000313" key="3">
    <source>
        <dbReference type="Proteomes" id="UP000761534"/>
    </source>
</evidence>
<dbReference type="AlphaFoldDB" id="A0A642V3E1"/>
<protein>
    <submittedName>
        <fullName evidence="2">Uncharacterized protein</fullName>
    </submittedName>
</protein>
<sequence>MHGIKAEFYGKIHSVGYEMLQNICCKLNDDQNWMLHTAGKKFAAKVDGSSPSEDGWQWQSNKFDVEYAKMGEHDASTLPNNTSRQVNNVSRKKPKVSTLSQKSTHKDKTFHSNEEDEKVLKLLLEGQILGLAEKRYLRWHKSPLCSCSRKTILIRNLP</sequence>
<comment type="caution">
    <text evidence="2">The sequence shown here is derived from an EMBL/GenBank/DDBJ whole genome shotgun (WGS) entry which is preliminary data.</text>
</comment>
<dbReference type="EMBL" id="SWFS01000246">
    <property type="protein sequence ID" value="KAA8912808.1"/>
    <property type="molecule type" value="Genomic_DNA"/>
</dbReference>
<name>A0A642V3E1_9ASCO</name>
<feature type="compositionally biased region" description="Polar residues" evidence="1">
    <location>
        <begin position="77"/>
        <end position="89"/>
    </location>
</feature>
<gene>
    <name evidence="2" type="ORF">TRICI_003351</name>
</gene>
<dbReference type="Proteomes" id="UP000761534">
    <property type="component" value="Unassembled WGS sequence"/>
</dbReference>
<proteinExistence type="predicted"/>
<evidence type="ECO:0000313" key="2">
    <source>
        <dbReference type="EMBL" id="KAA8912808.1"/>
    </source>
</evidence>
<accession>A0A642V3E1</accession>
<dbReference type="VEuPathDB" id="FungiDB:TRICI_003351"/>
<keyword evidence="3" id="KW-1185">Reference proteome</keyword>
<evidence type="ECO:0000256" key="1">
    <source>
        <dbReference type="SAM" id="MobiDB-lite"/>
    </source>
</evidence>
<organism evidence="2 3">
    <name type="scientific">Trichomonascus ciferrii</name>
    <dbReference type="NCBI Taxonomy" id="44093"/>
    <lineage>
        <taxon>Eukaryota</taxon>
        <taxon>Fungi</taxon>
        <taxon>Dikarya</taxon>
        <taxon>Ascomycota</taxon>
        <taxon>Saccharomycotina</taxon>
        <taxon>Dipodascomycetes</taxon>
        <taxon>Dipodascales</taxon>
        <taxon>Trichomonascaceae</taxon>
        <taxon>Trichomonascus</taxon>
        <taxon>Trichomonascus ciferrii complex</taxon>
    </lineage>
</organism>
<feature type="region of interest" description="Disordered" evidence="1">
    <location>
        <begin position="73"/>
        <end position="112"/>
    </location>
</feature>
<reference evidence="2" key="1">
    <citation type="journal article" date="2019" name="G3 (Bethesda)">
        <title>Genome Assemblies of Two Rare Opportunistic Yeast Pathogens: Diutina rugosa (syn. Candida rugosa) and Trichomonascus ciferrii (syn. Candida ciferrii).</title>
        <authorList>
            <person name="Mixao V."/>
            <person name="Saus E."/>
            <person name="Hansen A.P."/>
            <person name="Lass-Florl C."/>
            <person name="Gabaldon T."/>
        </authorList>
    </citation>
    <scope>NUCLEOTIDE SEQUENCE</scope>
    <source>
        <strain evidence="2">CBS 4856</strain>
    </source>
</reference>